<keyword evidence="6" id="KW-1133">Transmembrane helix</keyword>
<dbReference type="EMBL" id="JASAOG010000011">
    <property type="protein sequence ID" value="KAK0066373.1"/>
    <property type="molecule type" value="Genomic_DNA"/>
</dbReference>
<gene>
    <name evidence="8" type="ORF">Bpfe_004494</name>
</gene>
<evidence type="ECO:0000259" key="7">
    <source>
        <dbReference type="PROSITE" id="PS51387"/>
    </source>
</evidence>
<organism evidence="8 9">
    <name type="scientific">Biomphalaria pfeifferi</name>
    <name type="common">Bloodfluke planorb</name>
    <name type="synonym">Freshwater snail</name>
    <dbReference type="NCBI Taxonomy" id="112525"/>
    <lineage>
        <taxon>Eukaryota</taxon>
        <taxon>Metazoa</taxon>
        <taxon>Spiralia</taxon>
        <taxon>Lophotrochozoa</taxon>
        <taxon>Mollusca</taxon>
        <taxon>Gastropoda</taxon>
        <taxon>Heterobranchia</taxon>
        <taxon>Euthyneura</taxon>
        <taxon>Panpulmonata</taxon>
        <taxon>Hygrophila</taxon>
        <taxon>Lymnaeoidea</taxon>
        <taxon>Planorbidae</taxon>
        <taxon>Biomphalaria</taxon>
    </lineage>
</organism>
<keyword evidence="4" id="KW-0274">FAD</keyword>
<dbReference type="Proteomes" id="UP001233172">
    <property type="component" value="Unassembled WGS sequence"/>
</dbReference>
<dbReference type="InterPro" id="IPR006093">
    <property type="entry name" value="Oxy_OxRdtase_FAD_BS"/>
</dbReference>
<evidence type="ECO:0000256" key="3">
    <source>
        <dbReference type="ARBA" id="ARBA00022630"/>
    </source>
</evidence>
<dbReference type="Pfam" id="PF08031">
    <property type="entry name" value="BBE"/>
    <property type="match status" value="1"/>
</dbReference>
<keyword evidence="3" id="KW-0285">Flavoprotein</keyword>
<dbReference type="InterPro" id="IPR012951">
    <property type="entry name" value="BBE"/>
</dbReference>
<keyword evidence="6" id="KW-0472">Membrane</keyword>
<evidence type="ECO:0000313" key="9">
    <source>
        <dbReference type="Proteomes" id="UP001233172"/>
    </source>
</evidence>
<name>A0AAD8C509_BIOPF</name>
<protein>
    <submittedName>
        <fullName evidence="8">FAD-linked oxidoreductase easE</fullName>
    </submittedName>
</protein>
<dbReference type="InterPro" id="IPR036318">
    <property type="entry name" value="FAD-bd_PCMH-like_sf"/>
</dbReference>
<dbReference type="InterPro" id="IPR006094">
    <property type="entry name" value="Oxid_FAD_bind_N"/>
</dbReference>
<comment type="caution">
    <text evidence="8">The sequence shown here is derived from an EMBL/GenBank/DDBJ whole genome shotgun (WGS) entry which is preliminary data.</text>
</comment>
<dbReference type="Gene3D" id="3.30.465.10">
    <property type="match status" value="2"/>
</dbReference>
<dbReference type="AlphaFoldDB" id="A0AAD8C509"/>
<dbReference type="PANTHER" id="PTHR42973">
    <property type="entry name" value="BINDING OXIDOREDUCTASE, PUTATIVE (AFU_ORTHOLOGUE AFUA_1G17690)-RELATED"/>
    <property type="match status" value="1"/>
</dbReference>
<dbReference type="PANTHER" id="PTHR42973:SF39">
    <property type="entry name" value="FAD-BINDING PCMH-TYPE DOMAIN-CONTAINING PROTEIN"/>
    <property type="match status" value="1"/>
</dbReference>
<feature type="transmembrane region" description="Helical" evidence="6">
    <location>
        <begin position="20"/>
        <end position="42"/>
    </location>
</feature>
<sequence>MTIVADSEPILSLPNCRQDLQIMANVAVVLWMIILCCQTHFLKSQSLRQNQTWPTRVYPGHLSFPDHKDLYYIGSHLDGKLISPYDQTYMNMCYSRNIRKTKLPGLIILPYTVEDVQRMVIYARSHNLHLTVRSSGHDYIGRSTHDGSMNLYLTSMNKIQVNLNSARSPAGEVKVQSGASWLQVYTEVDKIRGPDATGTQTVGRVVVGGSAHTVCMGGYTQGGGHSPISRKFGLAVDNLLEATIVTAEGKIRVLNSTQTITYDFDGSVHVTNDTDLFWAIRGGGGGTWGVVVDFTFKLHYPPERFRNVLAVIPLFDQAGNAINKKAVEDVFSILNGLSPEWGGYIYTGNEPVAGTQFVGSLTIFMNHFGSNSSESNNEISSILHHPSVIYTEDHYYNSFLNYEVHAVDAEYSLTYVFNSLIRKEVLHQQTSRAQFVDTLHELLKDSINCMNVMIGGNMAVQYGGGTPVHSGLRNGIFSTSCAKSWPISVGYADEQGIDTALRGAQKLYAYGYGSYINEPAEDMPDWKLRFWENQTTYNRLLSVKKKVDPDNFFWCHNCVGSDLGRGYAAANIQGLPGMVSGTFHPEVEFDQIITSSNTHPVNVIIG</sequence>
<feature type="domain" description="FAD-binding PCMH-type" evidence="7">
    <location>
        <begin position="100"/>
        <end position="301"/>
    </location>
</feature>
<reference evidence="8" key="2">
    <citation type="submission" date="2023-04" db="EMBL/GenBank/DDBJ databases">
        <authorList>
            <person name="Bu L."/>
            <person name="Lu L."/>
            <person name="Laidemitt M.R."/>
            <person name="Zhang S.M."/>
            <person name="Mutuku M."/>
            <person name="Mkoji G."/>
            <person name="Steinauer M."/>
            <person name="Loker E.S."/>
        </authorList>
    </citation>
    <scope>NUCLEOTIDE SEQUENCE</scope>
    <source>
        <strain evidence="8">KasaAsao</strain>
        <tissue evidence="8">Whole Snail</tissue>
    </source>
</reference>
<dbReference type="PROSITE" id="PS51387">
    <property type="entry name" value="FAD_PCMH"/>
    <property type="match status" value="1"/>
</dbReference>
<evidence type="ECO:0000256" key="2">
    <source>
        <dbReference type="ARBA" id="ARBA00005466"/>
    </source>
</evidence>
<reference evidence="8" key="1">
    <citation type="journal article" date="2023" name="PLoS Negl. Trop. Dis.">
        <title>A genome sequence for Biomphalaria pfeifferi, the major vector snail for the human-infecting parasite Schistosoma mansoni.</title>
        <authorList>
            <person name="Bu L."/>
            <person name="Lu L."/>
            <person name="Laidemitt M.R."/>
            <person name="Zhang S.M."/>
            <person name="Mutuku M."/>
            <person name="Mkoji G."/>
            <person name="Steinauer M."/>
            <person name="Loker E.S."/>
        </authorList>
    </citation>
    <scope>NUCLEOTIDE SEQUENCE</scope>
    <source>
        <strain evidence="8">KasaAsao</strain>
    </source>
</reference>
<keyword evidence="9" id="KW-1185">Reference proteome</keyword>
<evidence type="ECO:0000256" key="1">
    <source>
        <dbReference type="ARBA" id="ARBA00001974"/>
    </source>
</evidence>
<dbReference type="GO" id="GO:0016491">
    <property type="term" value="F:oxidoreductase activity"/>
    <property type="evidence" value="ECO:0007669"/>
    <property type="project" value="UniProtKB-KW"/>
</dbReference>
<evidence type="ECO:0000256" key="6">
    <source>
        <dbReference type="SAM" id="Phobius"/>
    </source>
</evidence>
<dbReference type="InterPro" id="IPR016166">
    <property type="entry name" value="FAD-bd_PCMH"/>
</dbReference>
<keyword evidence="6" id="KW-0812">Transmembrane</keyword>
<comment type="cofactor">
    <cofactor evidence="1">
        <name>FAD</name>
        <dbReference type="ChEBI" id="CHEBI:57692"/>
    </cofactor>
</comment>
<evidence type="ECO:0000313" key="8">
    <source>
        <dbReference type="EMBL" id="KAK0066373.1"/>
    </source>
</evidence>
<evidence type="ECO:0000256" key="4">
    <source>
        <dbReference type="ARBA" id="ARBA00022827"/>
    </source>
</evidence>
<dbReference type="SUPFAM" id="SSF56176">
    <property type="entry name" value="FAD-binding/transporter-associated domain-like"/>
    <property type="match status" value="1"/>
</dbReference>
<dbReference type="PROSITE" id="PS00862">
    <property type="entry name" value="OX2_COVAL_FAD"/>
    <property type="match status" value="1"/>
</dbReference>
<accession>A0AAD8C509</accession>
<dbReference type="InterPro" id="IPR016169">
    <property type="entry name" value="FAD-bd_PCMH_sub2"/>
</dbReference>
<comment type="similarity">
    <text evidence="2">Belongs to the oxygen-dependent FAD-linked oxidoreductase family.</text>
</comment>
<evidence type="ECO:0000256" key="5">
    <source>
        <dbReference type="ARBA" id="ARBA00023002"/>
    </source>
</evidence>
<proteinExistence type="inferred from homology"/>
<keyword evidence="5" id="KW-0560">Oxidoreductase</keyword>
<dbReference type="GO" id="GO:0071949">
    <property type="term" value="F:FAD binding"/>
    <property type="evidence" value="ECO:0007669"/>
    <property type="project" value="InterPro"/>
</dbReference>
<dbReference type="Pfam" id="PF01565">
    <property type="entry name" value="FAD_binding_4"/>
    <property type="match status" value="1"/>
</dbReference>
<dbReference type="InterPro" id="IPR050416">
    <property type="entry name" value="FAD-linked_Oxidoreductase"/>
</dbReference>